<dbReference type="AlphaFoldDB" id="A0A2N9I1Q5"/>
<accession>A0A2N9I1Q5</accession>
<gene>
    <name evidence="1" type="ORF">FSB_LOCUS45832</name>
</gene>
<name>A0A2N9I1Q5_FAGSY</name>
<protein>
    <submittedName>
        <fullName evidence="1">Uncharacterized protein</fullName>
    </submittedName>
</protein>
<sequence length="143" mass="16300">MTPTQLIKRFIHPLSTLNIEETQVQEFSLFAVLMCDHLWMARIRAKFQNKQAEPLNIAREVNDSFVSHCKAWKEGSSRKSEIQLWCLPPMGWVKCNFDAAIRDPGNVIAMVCRTNAWSELLQPGEPIWGEVRAALFALSKTGI</sequence>
<evidence type="ECO:0000313" key="1">
    <source>
        <dbReference type="EMBL" id="SPD17950.1"/>
    </source>
</evidence>
<dbReference type="EMBL" id="OIVN01004538">
    <property type="protein sequence ID" value="SPD17950.1"/>
    <property type="molecule type" value="Genomic_DNA"/>
</dbReference>
<proteinExistence type="predicted"/>
<organism evidence="1">
    <name type="scientific">Fagus sylvatica</name>
    <name type="common">Beechnut</name>
    <dbReference type="NCBI Taxonomy" id="28930"/>
    <lineage>
        <taxon>Eukaryota</taxon>
        <taxon>Viridiplantae</taxon>
        <taxon>Streptophyta</taxon>
        <taxon>Embryophyta</taxon>
        <taxon>Tracheophyta</taxon>
        <taxon>Spermatophyta</taxon>
        <taxon>Magnoliopsida</taxon>
        <taxon>eudicotyledons</taxon>
        <taxon>Gunneridae</taxon>
        <taxon>Pentapetalae</taxon>
        <taxon>rosids</taxon>
        <taxon>fabids</taxon>
        <taxon>Fagales</taxon>
        <taxon>Fagaceae</taxon>
        <taxon>Fagus</taxon>
    </lineage>
</organism>
<reference evidence="1" key="1">
    <citation type="submission" date="2018-02" db="EMBL/GenBank/DDBJ databases">
        <authorList>
            <person name="Cohen D.B."/>
            <person name="Kent A.D."/>
        </authorList>
    </citation>
    <scope>NUCLEOTIDE SEQUENCE</scope>
</reference>